<accession>A0A371HAU0</accession>
<reference evidence="2" key="1">
    <citation type="submission" date="2018-05" db="EMBL/GenBank/DDBJ databases">
        <title>Draft genome of Mucuna pruriens seed.</title>
        <authorList>
            <person name="Nnadi N.E."/>
            <person name="Vos R."/>
            <person name="Hasami M.H."/>
            <person name="Devisetty U.K."/>
            <person name="Aguiy J.C."/>
        </authorList>
    </citation>
    <scope>NUCLEOTIDE SEQUENCE [LARGE SCALE GENOMIC DNA]</scope>
    <source>
        <strain evidence="2">JCA_2017</strain>
    </source>
</reference>
<dbReference type="EMBL" id="QJKJ01003112">
    <property type="protein sequence ID" value="RDX99901.1"/>
    <property type="molecule type" value="Genomic_DNA"/>
</dbReference>
<dbReference type="Proteomes" id="UP000257109">
    <property type="component" value="Unassembled WGS sequence"/>
</dbReference>
<comment type="caution">
    <text evidence="2">The sequence shown here is derived from an EMBL/GenBank/DDBJ whole genome shotgun (WGS) entry which is preliminary data.</text>
</comment>
<gene>
    <name evidence="2" type="ORF">CR513_16980</name>
</gene>
<dbReference type="AlphaFoldDB" id="A0A371HAU0"/>
<sequence length="158" mass="17074">MGITNATQGSARSKEIVHENTWEDNVVINKVFPKFHLEDKVKLVGVYRKREKRSKVGGVKISSGPGDDVDLLVHEGKGGQQLYLLRILLLTKLSPSRSRPTPSRLGQASRPNSLSRCSPIRSGPKALSTSASQLKGHLSSCSTATSSLEKLVAQVTQG</sequence>
<feature type="region of interest" description="Disordered" evidence="1">
    <location>
        <begin position="95"/>
        <end position="134"/>
    </location>
</feature>
<evidence type="ECO:0000313" key="3">
    <source>
        <dbReference type="Proteomes" id="UP000257109"/>
    </source>
</evidence>
<feature type="non-terminal residue" evidence="2">
    <location>
        <position position="1"/>
    </location>
</feature>
<name>A0A371HAU0_MUCPR</name>
<evidence type="ECO:0000313" key="2">
    <source>
        <dbReference type="EMBL" id="RDX99901.1"/>
    </source>
</evidence>
<organism evidence="2 3">
    <name type="scientific">Mucuna pruriens</name>
    <name type="common">Velvet bean</name>
    <name type="synonym">Dolichos pruriens</name>
    <dbReference type="NCBI Taxonomy" id="157652"/>
    <lineage>
        <taxon>Eukaryota</taxon>
        <taxon>Viridiplantae</taxon>
        <taxon>Streptophyta</taxon>
        <taxon>Embryophyta</taxon>
        <taxon>Tracheophyta</taxon>
        <taxon>Spermatophyta</taxon>
        <taxon>Magnoliopsida</taxon>
        <taxon>eudicotyledons</taxon>
        <taxon>Gunneridae</taxon>
        <taxon>Pentapetalae</taxon>
        <taxon>rosids</taxon>
        <taxon>fabids</taxon>
        <taxon>Fabales</taxon>
        <taxon>Fabaceae</taxon>
        <taxon>Papilionoideae</taxon>
        <taxon>50 kb inversion clade</taxon>
        <taxon>NPAAA clade</taxon>
        <taxon>indigoferoid/millettioid clade</taxon>
        <taxon>Phaseoleae</taxon>
        <taxon>Mucuna</taxon>
    </lineage>
</organism>
<protein>
    <submittedName>
        <fullName evidence="2">Uncharacterized protein</fullName>
    </submittedName>
</protein>
<proteinExistence type="predicted"/>
<feature type="compositionally biased region" description="Low complexity" evidence="1">
    <location>
        <begin position="95"/>
        <end position="104"/>
    </location>
</feature>
<evidence type="ECO:0000256" key="1">
    <source>
        <dbReference type="SAM" id="MobiDB-lite"/>
    </source>
</evidence>
<keyword evidence="3" id="KW-1185">Reference proteome</keyword>